<dbReference type="InterPro" id="IPR000639">
    <property type="entry name" value="Epox_hydrolase-like"/>
</dbReference>
<dbReference type="InterPro" id="IPR000073">
    <property type="entry name" value="AB_hydrolase_1"/>
</dbReference>
<reference evidence="2 3" key="1">
    <citation type="submission" date="2023-08" db="EMBL/GenBank/DDBJ databases">
        <authorList>
            <person name="Girao M."/>
            <person name="Carvalho M.F."/>
        </authorList>
    </citation>
    <scope>NUCLEOTIDE SEQUENCE [LARGE SCALE GENOMIC DNA]</scope>
    <source>
        <strain evidence="2 3">CT-R113</strain>
    </source>
</reference>
<feature type="domain" description="AB hydrolase-1" evidence="1">
    <location>
        <begin position="25"/>
        <end position="249"/>
    </location>
</feature>
<dbReference type="RefSeq" id="WP_330095117.1">
    <property type="nucleotide sequence ID" value="NZ_JAUZMY010000047.1"/>
</dbReference>
<dbReference type="EMBL" id="JAUZMY010000047">
    <property type="protein sequence ID" value="MEE2041358.1"/>
    <property type="molecule type" value="Genomic_DNA"/>
</dbReference>
<dbReference type="InterPro" id="IPR029058">
    <property type="entry name" value="AB_hydrolase_fold"/>
</dbReference>
<protein>
    <submittedName>
        <fullName evidence="2">Alpha/beta hydrolase</fullName>
    </submittedName>
</protein>
<evidence type="ECO:0000259" key="1">
    <source>
        <dbReference type="Pfam" id="PF00561"/>
    </source>
</evidence>
<gene>
    <name evidence="2" type="ORF">Q8791_29455</name>
</gene>
<proteinExistence type="predicted"/>
<evidence type="ECO:0000313" key="2">
    <source>
        <dbReference type="EMBL" id="MEE2041358.1"/>
    </source>
</evidence>
<sequence length="267" mass="28264">MIAQTPVTLRGRAFSHLDLGGDGVPLVALHGAFGRASSFAGLAPHLAPEFRIIALDQRGHGLSEHGGDFGRDAFVEDAAAFLGHLGLGPALVLGHSLGGVTAYQLAARHPGLVRALVVEDAGAVTDASELDPPVLDVTGWPRTFPSRDALAGFLVGEGVPALGYFMDSAHERDGSWRMRFDHRDVMAAQHGNVGNFWTDWLGSSHPALLIRGGLSPLLSAWQAAEMAARRAGTRLRVLPGCGHWVHRDDPSGYALAVRDFLRGVLAA</sequence>
<dbReference type="Pfam" id="PF00561">
    <property type="entry name" value="Abhydrolase_1"/>
    <property type="match status" value="1"/>
</dbReference>
<organism evidence="2 3">
    <name type="scientific">Nocardiopsis codii</name>
    <dbReference type="NCBI Taxonomy" id="3065942"/>
    <lineage>
        <taxon>Bacteria</taxon>
        <taxon>Bacillati</taxon>
        <taxon>Actinomycetota</taxon>
        <taxon>Actinomycetes</taxon>
        <taxon>Streptosporangiales</taxon>
        <taxon>Nocardiopsidaceae</taxon>
        <taxon>Nocardiopsis</taxon>
    </lineage>
</organism>
<dbReference type="Proteomes" id="UP001356095">
    <property type="component" value="Unassembled WGS sequence"/>
</dbReference>
<evidence type="ECO:0000313" key="3">
    <source>
        <dbReference type="Proteomes" id="UP001356095"/>
    </source>
</evidence>
<dbReference type="PRINTS" id="PR00111">
    <property type="entry name" value="ABHYDROLASE"/>
</dbReference>
<dbReference type="Gene3D" id="3.40.50.1820">
    <property type="entry name" value="alpha/beta hydrolase"/>
    <property type="match status" value="1"/>
</dbReference>
<accession>A0ABU7KGL5</accession>
<comment type="caution">
    <text evidence="2">The sequence shown here is derived from an EMBL/GenBank/DDBJ whole genome shotgun (WGS) entry which is preliminary data.</text>
</comment>
<dbReference type="GO" id="GO:0016787">
    <property type="term" value="F:hydrolase activity"/>
    <property type="evidence" value="ECO:0007669"/>
    <property type="project" value="UniProtKB-KW"/>
</dbReference>
<keyword evidence="3" id="KW-1185">Reference proteome</keyword>
<dbReference type="SUPFAM" id="SSF53474">
    <property type="entry name" value="alpha/beta-Hydrolases"/>
    <property type="match status" value="1"/>
</dbReference>
<dbReference type="InterPro" id="IPR050228">
    <property type="entry name" value="Carboxylesterase_BioH"/>
</dbReference>
<name>A0ABU7KGL5_9ACTN</name>
<dbReference type="PANTHER" id="PTHR43194:SF2">
    <property type="entry name" value="PEROXISOMAL MEMBRANE PROTEIN LPX1"/>
    <property type="match status" value="1"/>
</dbReference>
<dbReference type="PRINTS" id="PR00412">
    <property type="entry name" value="EPOXHYDRLASE"/>
</dbReference>
<keyword evidence="2" id="KW-0378">Hydrolase</keyword>
<dbReference type="PANTHER" id="PTHR43194">
    <property type="entry name" value="HYDROLASE ALPHA/BETA FOLD FAMILY"/>
    <property type="match status" value="1"/>
</dbReference>